<evidence type="ECO:0000259" key="2">
    <source>
        <dbReference type="PROSITE" id="PS50048"/>
    </source>
</evidence>
<gene>
    <name evidence="3" type="ORF">CC85DRAFT_304669</name>
</gene>
<dbReference type="PROSITE" id="PS50048">
    <property type="entry name" value="ZN2_CY6_FUNGAL_2"/>
    <property type="match status" value="1"/>
</dbReference>
<dbReference type="InterPro" id="IPR036864">
    <property type="entry name" value="Zn2-C6_fun-type_DNA-bd_sf"/>
</dbReference>
<feature type="domain" description="Zn(2)-C6 fungal-type" evidence="2">
    <location>
        <begin position="188"/>
        <end position="240"/>
    </location>
</feature>
<evidence type="ECO:0000313" key="3">
    <source>
        <dbReference type="EMBL" id="KLT39856.1"/>
    </source>
</evidence>
<name>A0A0J0XFM4_9TREE</name>
<accession>A0A0J0XFM4</accession>
<dbReference type="Proteomes" id="UP000053611">
    <property type="component" value="Unassembled WGS sequence"/>
</dbReference>
<dbReference type="AlphaFoldDB" id="A0A0J0XFM4"/>
<dbReference type="GO" id="GO:0000981">
    <property type="term" value="F:DNA-binding transcription factor activity, RNA polymerase II-specific"/>
    <property type="evidence" value="ECO:0007669"/>
    <property type="project" value="InterPro"/>
</dbReference>
<feature type="compositionally biased region" description="Polar residues" evidence="1">
    <location>
        <begin position="800"/>
        <end position="810"/>
    </location>
</feature>
<evidence type="ECO:0000313" key="4">
    <source>
        <dbReference type="Proteomes" id="UP000053611"/>
    </source>
</evidence>
<feature type="region of interest" description="Disordered" evidence="1">
    <location>
        <begin position="765"/>
        <end position="839"/>
    </location>
</feature>
<evidence type="ECO:0000256" key="1">
    <source>
        <dbReference type="SAM" id="MobiDB-lite"/>
    </source>
</evidence>
<dbReference type="CDD" id="cd00067">
    <property type="entry name" value="GAL4"/>
    <property type="match status" value="1"/>
</dbReference>
<reference evidence="3 4" key="1">
    <citation type="submission" date="2015-03" db="EMBL/GenBank/DDBJ databases">
        <title>Genomics and transcriptomics of the oil-accumulating basidiomycete yeast T. oleaginosus allow insights into substrate utilization and the diverse evolutionary trajectories of mating systems in fungi.</title>
        <authorList>
            <consortium name="DOE Joint Genome Institute"/>
            <person name="Kourist R."/>
            <person name="Kracht O."/>
            <person name="Bracharz F."/>
            <person name="Lipzen A."/>
            <person name="Nolan M."/>
            <person name="Ohm R."/>
            <person name="Grigoriev I."/>
            <person name="Sun S."/>
            <person name="Heitman J."/>
            <person name="Bruck T."/>
            <person name="Nowrousian M."/>
        </authorList>
    </citation>
    <scope>NUCLEOTIDE SEQUENCE [LARGE SCALE GENOMIC DNA]</scope>
    <source>
        <strain evidence="3 4">IBC0246</strain>
    </source>
</reference>
<organism evidence="3 4">
    <name type="scientific">Cutaneotrichosporon oleaginosum</name>
    <dbReference type="NCBI Taxonomy" id="879819"/>
    <lineage>
        <taxon>Eukaryota</taxon>
        <taxon>Fungi</taxon>
        <taxon>Dikarya</taxon>
        <taxon>Basidiomycota</taxon>
        <taxon>Agaricomycotina</taxon>
        <taxon>Tremellomycetes</taxon>
        <taxon>Trichosporonales</taxon>
        <taxon>Trichosporonaceae</taxon>
        <taxon>Cutaneotrichosporon</taxon>
    </lineage>
</organism>
<dbReference type="Gene3D" id="4.10.240.10">
    <property type="entry name" value="Zn(2)-C6 fungal-type DNA-binding domain"/>
    <property type="match status" value="1"/>
</dbReference>
<dbReference type="EMBL" id="KQ087247">
    <property type="protein sequence ID" value="KLT39856.1"/>
    <property type="molecule type" value="Genomic_DNA"/>
</dbReference>
<feature type="region of interest" description="Disordered" evidence="1">
    <location>
        <begin position="271"/>
        <end position="290"/>
    </location>
</feature>
<dbReference type="GeneID" id="28986150"/>
<feature type="compositionally biased region" description="Basic and acidic residues" evidence="1">
    <location>
        <begin position="827"/>
        <end position="838"/>
    </location>
</feature>
<proteinExistence type="predicted"/>
<sequence>MSYPHHSGSPSDPLHRRLPASSAPHSPLQEYLSVGGYPGGSQGFGYDYDGSQASTSPSHRSLPYPSPSLQGRQHMGVPHPHDHMSSSGMAPSVTFEMHGSSQQQQHQFFPNGMVDGNSEPSNNLGNSGSPFSSFHDGQASGSMYLVPPMDWSPNQPPPGNSAQQSASSGPTKGTKGNPNKVPRHQFTACGACRHRRVKCDLRARQEEAERDAMLEDTQNPLRRRKVSCTNCQERGTNCVDEYAPLKAAKQLRRGKRISEIEMLYGKSATDAALASQGDEGERSLSPGGRKMDRIPELSREFFESPFFRRFLIQRPIIDSLDFVTLYLSKPIPCAAAMGSVGAVLCHCLYAWGVSYGVDERGQLDVAEGSAEPLSPLNLLNAGELEARRERDRLRRLEKLQRVVRTILREIDECGLLRRPSWDGIRVLLLILPLTEGISTPVERQALYQAALSQVQLLCTSSSFGYDGLPVILPPHVSLNDNKAETIRVIQQRIFWYAFVHESLSVGLQGGKLCLDDDENDLQFLEQALEKQPLMSSPGHFHISPGMVGAPVRFALACRRIHAVLSSVKARKRDVPNVEQLNAIWEALEQSWEEFERLKSEPAPAPFRERDEVMRFADGWKINIFKAQTAILRQIEDRLERLQNKTSMGKIDPSSQPPSPLSSDLMSDLNQLRHLHELGRTRCEIKLPQVTDIIRRHVGGQMFEWDAGLVRDGAYHAAMLLVASGGSDDDVNICLQALNQGRWVHSKSSEHSQDLRKAWYAKRFNTGSPSAEPKHSMSDMGDSSAPKSRNDSPFTSPAFDSFSNGVPTQPSSAPPGWPNTSGPQGYSPHHEAHIQRSKSDTSAFGAYHSQGMMDSVKQESHAPPYTSTPPGYLFEHDGVQPDGYFQPQEGHMFPFGSQHMS</sequence>
<feature type="compositionally biased region" description="Polar residues" evidence="1">
    <location>
        <begin position="118"/>
        <end position="132"/>
    </location>
</feature>
<dbReference type="GO" id="GO:0008270">
    <property type="term" value="F:zinc ion binding"/>
    <property type="evidence" value="ECO:0007669"/>
    <property type="project" value="InterPro"/>
</dbReference>
<dbReference type="STRING" id="879819.A0A0J0XFM4"/>
<dbReference type="SUPFAM" id="SSF57701">
    <property type="entry name" value="Zn2/Cys6 DNA-binding domain"/>
    <property type="match status" value="1"/>
</dbReference>
<dbReference type="InterPro" id="IPR001138">
    <property type="entry name" value="Zn2Cys6_DnaBD"/>
</dbReference>
<feature type="region of interest" description="Disordered" evidence="1">
    <location>
        <begin position="1"/>
        <end position="184"/>
    </location>
</feature>
<dbReference type="RefSeq" id="XP_018276347.1">
    <property type="nucleotide sequence ID" value="XM_018425547.1"/>
</dbReference>
<protein>
    <recommendedName>
        <fullName evidence="2">Zn(2)-C6 fungal-type domain-containing protein</fullName>
    </recommendedName>
</protein>
<keyword evidence="4" id="KW-1185">Reference proteome</keyword>
<feature type="compositionally biased region" description="Polar residues" evidence="1">
    <location>
        <begin position="160"/>
        <end position="177"/>
    </location>
</feature>
<feature type="compositionally biased region" description="Polar residues" evidence="1">
    <location>
        <begin position="784"/>
        <end position="794"/>
    </location>
</feature>
<dbReference type="OrthoDB" id="3263880at2759"/>